<dbReference type="PROSITE" id="PS52019">
    <property type="entry name" value="PKS_MFAS_DH"/>
    <property type="match status" value="1"/>
</dbReference>
<evidence type="ECO:0000313" key="12">
    <source>
        <dbReference type="Proteomes" id="UP000247810"/>
    </source>
</evidence>
<dbReference type="InterPro" id="IPR013149">
    <property type="entry name" value="ADH-like_C"/>
</dbReference>
<keyword evidence="7" id="KW-0012">Acyltransferase</keyword>
<evidence type="ECO:0000256" key="3">
    <source>
        <dbReference type="ARBA" id="ARBA00022679"/>
    </source>
</evidence>
<dbReference type="VEuPathDB" id="FungiDB:BO71DRAFT_436033"/>
<accession>A0A319DJ82</accession>
<dbReference type="SUPFAM" id="SSF50129">
    <property type="entry name" value="GroES-like"/>
    <property type="match status" value="1"/>
</dbReference>
<dbReference type="OrthoDB" id="329835at2759"/>
<organism evidence="11 12">
    <name type="scientific">Aspergillus ellipticus CBS 707.79</name>
    <dbReference type="NCBI Taxonomy" id="1448320"/>
    <lineage>
        <taxon>Eukaryota</taxon>
        <taxon>Fungi</taxon>
        <taxon>Dikarya</taxon>
        <taxon>Ascomycota</taxon>
        <taxon>Pezizomycotina</taxon>
        <taxon>Eurotiomycetes</taxon>
        <taxon>Eurotiomycetidae</taxon>
        <taxon>Eurotiales</taxon>
        <taxon>Aspergillaceae</taxon>
        <taxon>Aspergillus</taxon>
        <taxon>Aspergillus subgen. Circumdati</taxon>
    </lineage>
</organism>
<evidence type="ECO:0000259" key="9">
    <source>
        <dbReference type="PROSITE" id="PS52004"/>
    </source>
</evidence>
<dbReference type="PANTHER" id="PTHR43775">
    <property type="entry name" value="FATTY ACID SYNTHASE"/>
    <property type="match status" value="1"/>
</dbReference>
<dbReference type="SMART" id="SM00827">
    <property type="entry name" value="PKS_AT"/>
    <property type="match status" value="1"/>
</dbReference>
<dbReference type="GO" id="GO:0004315">
    <property type="term" value="F:3-oxoacyl-[acyl-carrier-protein] synthase activity"/>
    <property type="evidence" value="ECO:0007669"/>
    <property type="project" value="InterPro"/>
</dbReference>
<dbReference type="SUPFAM" id="SSF52151">
    <property type="entry name" value="FabD/lysophospholipase-like"/>
    <property type="match status" value="1"/>
</dbReference>
<evidence type="ECO:0000313" key="11">
    <source>
        <dbReference type="EMBL" id="PYH88158.1"/>
    </source>
</evidence>
<dbReference type="InterPro" id="IPR014030">
    <property type="entry name" value="Ketoacyl_synth_N"/>
</dbReference>
<dbReference type="SUPFAM" id="SSF53335">
    <property type="entry name" value="S-adenosyl-L-methionine-dependent methyltransferases"/>
    <property type="match status" value="1"/>
</dbReference>
<keyword evidence="2" id="KW-0597">Phosphoprotein</keyword>
<dbReference type="Pfam" id="PF00107">
    <property type="entry name" value="ADH_zinc_N"/>
    <property type="match status" value="1"/>
</dbReference>
<dbReference type="InterPro" id="IPR018201">
    <property type="entry name" value="Ketoacyl_synth_AS"/>
</dbReference>
<dbReference type="InterPro" id="IPR050091">
    <property type="entry name" value="PKS_NRPS_Biosynth_Enz"/>
</dbReference>
<dbReference type="SUPFAM" id="SSF51735">
    <property type="entry name" value="NAD(P)-binding Rossmann-fold domains"/>
    <property type="match status" value="2"/>
</dbReference>
<evidence type="ECO:0000256" key="4">
    <source>
        <dbReference type="ARBA" id="ARBA00022857"/>
    </source>
</evidence>
<dbReference type="InterPro" id="IPR013154">
    <property type="entry name" value="ADH-like_N"/>
</dbReference>
<feature type="domain" description="PKS/mFAS DH" evidence="10">
    <location>
        <begin position="957"/>
        <end position="1266"/>
    </location>
</feature>
<dbReference type="Gene3D" id="3.10.129.110">
    <property type="entry name" value="Polyketide synthase dehydratase"/>
    <property type="match status" value="1"/>
</dbReference>
<keyword evidence="4" id="KW-0521">NADP</keyword>
<dbReference type="InterPro" id="IPR013217">
    <property type="entry name" value="Methyltransf_12"/>
</dbReference>
<feature type="domain" description="Ketosynthase family 3 (KS3)" evidence="9">
    <location>
        <begin position="14"/>
        <end position="438"/>
    </location>
</feature>
<feature type="active site" description="Proton acceptor; for dehydratase activity" evidence="8">
    <location>
        <position position="989"/>
    </location>
</feature>
<dbReference type="InterPro" id="IPR016036">
    <property type="entry name" value="Malonyl_transacylase_ACP-bd"/>
</dbReference>
<keyword evidence="6" id="KW-0511">Multifunctional enzyme</keyword>
<dbReference type="InterPro" id="IPR014031">
    <property type="entry name" value="Ketoacyl_synth_C"/>
</dbReference>
<dbReference type="Gene3D" id="3.90.180.10">
    <property type="entry name" value="Medium-chain alcohol dehydrogenases, catalytic domain"/>
    <property type="match status" value="1"/>
</dbReference>
<dbReference type="InterPro" id="IPR042104">
    <property type="entry name" value="PKS_dehydratase_sf"/>
</dbReference>
<dbReference type="Pfam" id="PF14765">
    <property type="entry name" value="PS-DH"/>
    <property type="match status" value="1"/>
</dbReference>
<dbReference type="Pfam" id="PF08240">
    <property type="entry name" value="ADH_N"/>
    <property type="match status" value="1"/>
</dbReference>
<sequence length="2419" mass="264885">MTASTNGPPEGDVPDAIAIIGFDLKFPQDADTPENFWKLLLEGRSAMTEVPADRWNIDAFYHPDPDRLDSMHSRGGHFVKEDLSRFDAPFFSMSSAEAAAVDPAQRSLLECTYHAFESAGIPIEAVSGSRTSCFVGSFSREYDAIVNRDPQIQARYAAVGLGMAMLANRLSWFYDMRGPSLALDTACSSTLIALHLAVQSLRNGESDMSVVAGCNLIMNPDTNSIPLSNMGFMGSDGVCYSFDHRANGYARGEGTAVMVLKPVKQALRDGDLIRAVIRNTGSNQDGRTPGITQPSREAQGALIRETYLQAGLPLDKTAFFEAHGTGTAVGDPLEAGAIGDVFKDHRSEPIIVGAVKSNIGHLEGASGLAGLIKAVLALENALIPRNIWLEKLNPAIAADEWKLKFPTETMVWPGEGLRRASINSFGYGGANAHVVVDDAYHYLQERRLVGRHRTVPQPPKSVSEPRVRTEAPWGRPRLFVWSAADEGGLERVSGAYRDHLREVQDPNDEYMSNLAYTLSSRRTHLPWRSFVVANSVDDLQARLATSLSKPVRSSAGISPTLAFAFTGQGAQWYAMGRELAVYPTFASALLDAEQYLTSLGCAWKVTEELDRPEESSKINDPALAQPLCTILQVALLELLAERNITPSAVVGHSSGEIAAAYCVGALSKHSAYKVAYYRGLFTAKLTHNTAKKGSMIAVSLSETDVQPYLERVRSEVGGQLDVGCINSPKNVTLTGDESCVDHVKKLLDEEEIFGRKLPVPVAYHSPQMREIAGEYLAALHDIESRTEASPEAFPSIFSSVTGCQMNQAAASRPEYWVENMVSPVRFSSALTELCETMQTEDLGQTEVTPLALIEVGPRAALRRPIEEGLAIQGRSEVFYDSALALNVDAIASAMQLTGRLHCRGFEANIVALNALTESESDRAPIVDLPRYPFNHSQGYWTESHMSRNHRFRTHPRHELLGARTLDWNPLEAKWRHIIRVSELPWIKDHKFNGSELYPAAGMIVMAIEAARQMADPSRQIASYSLEDVALLKALLLNLSPKGVETELHLRPQKRLRAGCDRHAFHLYFRTSADWVETCHGTVVTHYKPETSPADPKLEARLRHIFPRCTRWIDSSALYENLAKYGFGFGPAFQTLRNVYYNQAGEATALIDPRDWTAKVKDSHLVQDHVIHPTALDALLHLTAVGESSGSWEPLATSVPTKIANMWISNALLAHPENQCLRVATQRTFRGYRDNIFSAAAYDSVTDECQILMDGHQSTAISSRQPSDPEKYTLGLDIDWRPDVDLLTPDQLRVACRETVTPDDVADPLLLDKEELVLLFYLQQAITKLDAGGFNGEARHAVKYIEWMKKRVEEYEAADGIKPSLGDTDYFRQLLAEIPPSLEAALYSDVGENLAEILRGEIDAMEILFSGESRAASYYTSQTFTAVNKAASTYVDLLAHKDPSIKILEVGAGTGGLSASILGRLALPGKKQKRGLRCTRYTYTDISPGFFEAATERFRPYSDQMEFRVLDVEKDPVEQGFDAAAYDVVVASAVLHATPYVTAALGNVHRLLKPNGKLVLVEPSNPTAARLPFVFGLLPSWWLSVEEYRYWGPLISDDEWDTELKKVGFRGADVYFRDYPDHRHNLSFIVSVAESPTLPPVPMPNTVILLPDHSPQHHPLAMALQTSLQGLGSNATILPYDEVISASIEDAFCISLLEIETPFLATVQAPDWQRLQTIVRLATGILWVTQGRDGNPALGLVTGLSRTIRTELPQLPFIELALEDSCTVEMASEHITHVFHTCVLTPGPVDEKEAEYEERNGILHINRVTDATWLTDHVAAGVLLPTPHRQALRPHRSETLSLKIRSPGVLTSFYFKATQPDHTPLAADEVEIQVQAFGISFKDCMVALGQVPANSLGLEFSGSVLRVGSGVSRAEFQPGDRVCGLAPNAFATRLRTAAAALMKIPSHLSFSTAAALPLSFTIAYHALSNLANLKQGESVLILSGAGGVGQAAIQLARLAGADIYTTVGTAEKKELLMQLYHIPADHIIVGDKNTPFAPELQRRVDGVDVILTSLGWENLHQSLECLLPFGRIIDISASDRRDWEAPPARLFASNITYATIDLALILTTSTPLVASLLSSISKLLSSSTLSAPSPLQTFTPSTIEDAFRLLQSGTAAGKAVIELDDDDIVPVTETARPASAFRADASYVIAGGLGGLGQNTARWMVQRGARHLILLSRSGPKGHDAATFLHELRERGVTVATPACDIADRDALESVLHACAETMPPVRGCIQATTVMGDTLFSTMPVETYHATLRPKTTGSWNLHALLPFNLDFFILLASGSGITGTRGQSNYASANTYQDALARHRLSRGQRAIALDLGLLVDIGMAASSANKDSMTNITKLGYRGLLEKEYLRILDCPHGYRTPSIVLRTGLPHHWKEY</sequence>
<dbReference type="Gene3D" id="3.40.47.10">
    <property type="match status" value="1"/>
</dbReference>
<dbReference type="PROSITE" id="PS00606">
    <property type="entry name" value="KS3_1"/>
    <property type="match status" value="1"/>
</dbReference>
<dbReference type="Gene3D" id="3.30.70.3290">
    <property type="match status" value="1"/>
</dbReference>
<keyword evidence="1" id="KW-0596">Phosphopantetheine</keyword>
<dbReference type="GO" id="GO:0006633">
    <property type="term" value="P:fatty acid biosynthetic process"/>
    <property type="evidence" value="ECO:0007669"/>
    <property type="project" value="InterPro"/>
</dbReference>
<dbReference type="CDD" id="cd02440">
    <property type="entry name" value="AdoMet_MTases"/>
    <property type="match status" value="1"/>
</dbReference>
<dbReference type="InterPro" id="IPR057326">
    <property type="entry name" value="KR_dom"/>
</dbReference>
<dbReference type="GO" id="GO:0008270">
    <property type="term" value="F:zinc ion binding"/>
    <property type="evidence" value="ECO:0007669"/>
    <property type="project" value="InterPro"/>
</dbReference>
<dbReference type="CDD" id="cd00833">
    <property type="entry name" value="PKS"/>
    <property type="match status" value="1"/>
</dbReference>
<dbReference type="PROSITE" id="PS01162">
    <property type="entry name" value="QOR_ZETA_CRYSTAL"/>
    <property type="match status" value="1"/>
</dbReference>
<evidence type="ECO:0000256" key="7">
    <source>
        <dbReference type="ARBA" id="ARBA00023315"/>
    </source>
</evidence>
<dbReference type="InterPro" id="IPR013968">
    <property type="entry name" value="PKS_KR"/>
</dbReference>
<dbReference type="Pfam" id="PF16197">
    <property type="entry name" value="KAsynt_C_assoc"/>
    <property type="match status" value="1"/>
</dbReference>
<dbReference type="InterPro" id="IPR032821">
    <property type="entry name" value="PKS_assoc"/>
</dbReference>
<dbReference type="SMART" id="SM00825">
    <property type="entry name" value="PKS_KS"/>
    <property type="match status" value="1"/>
</dbReference>
<dbReference type="InterPro" id="IPR049551">
    <property type="entry name" value="PKS_DH_C"/>
</dbReference>
<dbReference type="Proteomes" id="UP000247810">
    <property type="component" value="Unassembled WGS sequence"/>
</dbReference>
<evidence type="ECO:0000256" key="1">
    <source>
        <dbReference type="ARBA" id="ARBA00022450"/>
    </source>
</evidence>
<dbReference type="InterPro" id="IPR020843">
    <property type="entry name" value="ER"/>
</dbReference>
<dbReference type="InterPro" id="IPR011032">
    <property type="entry name" value="GroES-like_sf"/>
</dbReference>
<dbReference type="InterPro" id="IPR036291">
    <property type="entry name" value="NAD(P)-bd_dom_sf"/>
</dbReference>
<protein>
    <submittedName>
        <fullName evidence="11">Ketoacyl-synt-domain-containing protein</fullName>
    </submittedName>
</protein>
<dbReference type="Pfam" id="PF21089">
    <property type="entry name" value="PKS_DH_N"/>
    <property type="match status" value="1"/>
</dbReference>
<proteinExistence type="predicted"/>
<dbReference type="STRING" id="1448320.A0A319DJ82"/>
<dbReference type="InterPro" id="IPR020841">
    <property type="entry name" value="PKS_Beta-ketoAc_synthase_dom"/>
</dbReference>
<feature type="active site" description="Proton donor; for dehydratase activity" evidence="8">
    <location>
        <position position="1176"/>
    </location>
</feature>
<dbReference type="InterPro" id="IPR020807">
    <property type="entry name" value="PKS_DH"/>
</dbReference>
<dbReference type="SUPFAM" id="SSF55048">
    <property type="entry name" value="Probable ACP-binding domain of malonyl-CoA ACP transacylase"/>
    <property type="match status" value="1"/>
</dbReference>
<dbReference type="InterPro" id="IPR029063">
    <property type="entry name" value="SAM-dependent_MTases_sf"/>
</dbReference>
<evidence type="ECO:0000256" key="2">
    <source>
        <dbReference type="ARBA" id="ARBA00022553"/>
    </source>
</evidence>
<dbReference type="Gene3D" id="3.40.50.150">
    <property type="entry name" value="Vaccinia Virus protein VP39"/>
    <property type="match status" value="1"/>
</dbReference>
<keyword evidence="12" id="KW-1185">Reference proteome</keyword>
<reference evidence="11 12" key="1">
    <citation type="submission" date="2018-02" db="EMBL/GenBank/DDBJ databases">
        <title>The genomes of Aspergillus section Nigri reveals drivers in fungal speciation.</title>
        <authorList>
            <consortium name="DOE Joint Genome Institute"/>
            <person name="Vesth T.C."/>
            <person name="Nybo J."/>
            <person name="Theobald S."/>
            <person name="Brandl J."/>
            <person name="Frisvad J.C."/>
            <person name="Nielsen K.F."/>
            <person name="Lyhne E.K."/>
            <person name="Kogle M.E."/>
            <person name="Kuo A."/>
            <person name="Riley R."/>
            <person name="Clum A."/>
            <person name="Nolan M."/>
            <person name="Lipzen A."/>
            <person name="Salamov A."/>
            <person name="Henrissat B."/>
            <person name="Wiebenga A."/>
            <person name="De vries R.P."/>
            <person name="Grigoriev I.V."/>
            <person name="Mortensen U.H."/>
            <person name="Andersen M.R."/>
            <person name="Baker S.E."/>
        </authorList>
    </citation>
    <scope>NUCLEOTIDE SEQUENCE [LARGE SCALE GENOMIC DNA]</scope>
    <source>
        <strain evidence="11 12">CBS 707.79</strain>
    </source>
</reference>
<dbReference type="InterPro" id="IPR049900">
    <property type="entry name" value="PKS_mFAS_DH"/>
</dbReference>
<evidence type="ECO:0000256" key="8">
    <source>
        <dbReference type="PROSITE-ProRule" id="PRU01363"/>
    </source>
</evidence>
<dbReference type="Gene3D" id="3.40.366.10">
    <property type="entry name" value="Malonyl-Coenzyme A Acyl Carrier Protein, domain 2"/>
    <property type="match status" value="1"/>
</dbReference>
<dbReference type="SUPFAM" id="SSF53901">
    <property type="entry name" value="Thiolase-like"/>
    <property type="match status" value="1"/>
</dbReference>
<dbReference type="InterPro" id="IPR016035">
    <property type="entry name" value="Acyl_Trfase/lysoPLipase"/>
</dbReference>
<keyword evidence="5" id="KW-0560">Oxidoreductase</keyword>
<keyword evidence="3" id="KW-0808">Transferase</keyword>
<dbReference type="Pfam" id="PF00698">
    <property type="entry name" value="Acyl_transf_1"/>
    <property type="match status" value="1"/>
</dbReference>
<dbReference type="GO" id="GO:0004312">
    <property type="term" value="F:fatty acid synthase activity"/>
    <property type="evidence" value="ECO:0007669"/>
    <property type="project" value="TreeGrafter"/>
</dbReference>
<evidence type="ECO:0000256" key="5">
    <source>
        <dbReference type="ARBA" id="ARBA00023002"/>
    </source>
</evidence>
<dbReference type="SMART" id="SM00822">
    <property type="entry name" value="PKS_KR"/>
    <property type="match status" value="1"/>
</dbReference>
<dbReference type="SMART" id="SM00826">
    <property type="entry name" value="PKS_DH"/>
    <property type="match status" value="1"/>
</dbReference>
<dbReference type="Pfam" id="PF23114">
    <property type="entry name" value="NAD-bd_HRPKS_sdrA"/>
    <property type="match status" value="1"/>
</dbReference>
<feature type="region of interest" description="C-terminal hotdog fold" evidence="8">
    <location>
        <begin position="1109"/>
        <end position="1266"/>
    </location>
</feature>
<name>A0A319DJ82_9EURO</name>
<dbReference type="GO" id="GO:0044550">
    <property type="term" value="P:secondary metabolite biosynthetic process"/>
    <property type="evidence" value="ECO:0007669"/>
    <property type="project" value="TreeGrafter"/>
</dbReference>
<dbReference type="InterPro" id="IPR014043">
    <property type="entry name" value="Acyl_transferase_dom"/>
</dbReference>
<dbReference type="CDD" id="cd05195">
    <property type="entry name" value="enoyl_red"/>
    <property type="match status" value="1"/>
</dbReference>
<evidence type="ECO:0000259" key="10">
    <source>
        <dbReference type="PROSITE" id="PS52019"/>
    </source>
</evidence>
<dbReference type="InterPro" id="IPR016039">
    <property type="entry name" value="Thiolase-like"/>
</dbReference>
<dbReference type="InterPro" id="IPR049552">
    <property type="entry name" value="PKS_DH_N"/>
</dbReference>
<dbReference type="Pfam" id="PF08242">
    <property type="entry name" value="Methyltransf_12"/>
    <property type="match status" value="1"/>
</dbReference>
<evidence type="ECO:0000256" key="6">
    <source>
        <dbReference type="ARBA" id="ARBA00023268"/>
    </source>
</evidence>
<dbReference type="InterPro" id="IPR001227">
    <property type="entry name" value="Ac_transferase_dom_sf"/>
</dbReference>
<feature type="region of interest" description="N-terminal hotdog fold" evidence="8">
    <location>
        <begin position="957"/>
        <end position="1089"/>
    </location>
</feature>
<dbReference type="SMART" id="SM00829">
    <property type="entry name" value="PKS_ER"/>
    <property type="match status" value="1"/>
</dbReference>
<dbReference type="Pfam" id="PF02801">
    <property type="entry name" value="Ketoacyl-synt_C"/>
    <property type="match status" value="1"/>
</dbReference>
<dbReference type="GO" id="GO:0016491">
    <property type="term" value="F:oxidoreductase activity"/>
    <property type="evidence" value="ECO:0007669"/>
    <property type="project" value="UniProtKB-KW"/>
</dbReference>
<dbReference type="InterPro" id="IPR002364">
    <property type="entry name" value="Quin_OxRdtase/zeta-crystal_CS"/>
</dbReference>
<gene>
    <name evidence="11" type="ORF">BO71DRAFT_436033</name>
</gene>
<dbReference type="InterPro" id="IPR056501">
    <property type="entry name" value="NAD-bd_HRPKS_sdrA"/>
</dbReference>
<dbReference type="Pfam" id="PF00109">
    <property type="entry name" value="ketoacyl-synt"/>
    <property type="match status" value="1"/>
</dbReference>
<dbReference type="EMBL" id="KZ826120">
    <property type="protein sequence ID" value="PYH88158.1"/>
    <property type="molecule type" value="Genomic_DNA"/>
</dbReference>
<dbReference type="PROSITE" id="PS52004">
    <property type="entry name" value="KS3_2"/>
    <property type="match status" value="1"/>
</dbReference>
<dbReference type="Gene3D" id="3.40.50.720">
    <property type="entry name" value="NAD(P)-binding Rossmann-like Domain"/>
    <property type="match status" value="2"/>
</dbReference>
<dbReference type="PANTHER" id="PTHR43775:SF29">
    <property type="entry name" value="ASPERFURANONE POLYKETIDE SYNTHASE AFOG-RELATED"/>
    <property type="match status" value="1"/>
</dbReference>
<dbReference type="Pfam" id="PF08659">
    <property type="entry name" value="KR"/>
    <property type="match status" value="1"/>
</dbReference>